<name>A0AAN9QC54_PHACN</name>
<dbReference type="AlphaFoldDB" id="A0AAN9QC54"/>
<evidence type="ECO:0000313" key="1">
    <source>
        <dbReference type="EMBL" id="KAK7325743.1"/>
    </source>
</evidence>
<comment type="caution">
    <text evidence="1">The sequence shown here is derived from an EMBL/GenBank/DDBJ whole genome shotgun (WGS) entry which is preliminary data.</text>
</comment>
<dbReference type="Proteomes" id="UP001374584">
    <property type="component" value="Unassembled WGS sequence"/>
</dbReference>
<organism evidence="1 2">
    <name type="scientific">Phaseolus coccineus</name>
    <name type="common">Scarlet runner bean</name>
    <name type="synonym">Phaseolus multiflorus</name>
    <dbReference type="NCBI Taxonomy" id="3886"/>
    <lineage>
        <taxon>Eukaryota</taxon>
        <taxon>Viridiplantae</taxon>
        <taxon>Streptophyta</taxon>
        <taxon>Embryophyta</taxon>
        <taxon>Tracheophyta</taxon>
        <taxon>Spermatophyta</taxon>
        <taxon>Magnoliopsida</taxon>
        <taxon>eudicotyledons</taxon>
        <taxon>Gunneridae</taxon>
        <taxon>Pentapetalae</taxon>
        <taxon>rosids</taxon>
        <taxon>fabids</taxon>
        <taxon>Fabales</taxon>
        <taxon>Fabaceae</taxon>
        <taxon>Papilionoideae</taxon>
        <taxon>50 kb inversion clade</taxon>
        <taxon>NPAAA clade</taxon>
        <taxon>indigoferoid/millettioid clade</taxon>
        <taxon>Phaseoleae</taxon>
        <taxon>Phaseolus</taxon>
    </lineage>
</organism>
<sequence>MLEKSILFKADSRNDQGIRFEQSFRVKKDLYEQNAKHSKGKHPVNDVTCVKITEMTNCSNRWQSQSDHKFSSQAHKFDHTVRIKPSIIHSSKNHASCN</sequence>
<proteinExistence type="predicted"/>
<keyword evidence="2" id="KW-1185">Reference proteome</keyword>
<reference evidence="1 2" key="1">
    <citation type="submission" date="2024-01" db="EMBL/GenBank/DDBJ databases">
        <title>The genomes of 5 underutilized Papilionoideae crops provide insights into root nodulation and disease resistanc.</title>
        <authorList>
            <person name="Jiang F."/>
        </authorList>
    </citation>
    <scope>NUCLEOTIDE SEQUENCE [LARGE SCALE GENOMIC DNA]</scope>
    <source>
        <strain evidence="1">JINMINGXINNONG_FW02</strain>
        <tissue evidence="1">Leaves</tissue>
    </source>
</reference>
<dbReference type="EMBL" id="JAYMYR010000105">
    <property type="protein sequence ID" value="KAK7325743.1"/>
    <property type="molecule type" value="Genomic_DNA"/>
</dbReference>
<gene>
    <name evidence="1" type="ORF">VNO80_33914</name>
</gene>
<evidence type="ECO:0000313" key="2">
    <source>
        <dbReference type="Proteomes" id="UP001374584"/>
    </source>
</evidence>
<protein>
    <submittedName>
        <fullName evidence="1">Uncharacterized protein</fullName>
    </submittedName>
</protein>
<accession>A0AAN9QC54</accession>